<feature type="region of interest" description="Disordered" evidence="1">
    <location>
        <begin position="110"/>
        <end position="210"/>
    </location>
</feature>
<feature type="compositionally biased region" description="Low complexity" evidence="1">
    <location>
        <begin position="110"/>
        <end position="143"/>
    </location>
</feature>
<accession>W7UR12</accession>
<evidence type="ECO:0000256" key="1">
    <source>
        <dbReference type="SAM" id="MobiDB-lite"/>
    </source>
</evidence>
<name>W7UR12_RUMFL</name>
<dbReference type="RefSeq" id="WP_037298842.1">
    <property type="nucleotide sequence ID" value="NZ_ATAX01000023.1"/>
</dbReference>
<feature type="compositionally biased region" description="Low complexity" evidence="1">
    <location>
        <begin position="175"/>
        <end position="190"/>
    </location>
</feature>
<keyword evidence="4" id="KW-1185">Reference proteome</keyword>
<keyword evidence="2" id="KW-0812">Transmembrane</keyword>
<reference evidence="3 4" key="1">
    <citation type="journal article" date="2014" name="PLoS ONE">
        <title>Rumen cellulosomics: divergent fiber-degrading strategies revealed by comparative genome-wide analysis of six ruminococcal strains.</title>
        <authorList>
            <person name="Dassa B."/>
            <person name="Borovok I."/>
            <person name="Ruimy-Israeli V."/>
            <person name="Lamed R."/>
            <person name="Flint H.J."/>
            <person name="Duncan S.H."/>
            <person name="Henrissat B."/>
            <person name="Coutinho P."/>
            <person name="Morrison M."/>
            <person name="Mosoni P."/>
            <person name="Yeoman C.J."/>
            <person name="White B.A."/>
            <person name="Bayer E.A."/>
        </authorList>
    </citation>
    <scope>NUCLEOTIDE SEQUENCE [LARGE SCALE GENOMIC DNA]</scope>
    <source>
        <strain evidence="3 4">007c</strain>
    </source>
</reference>
<keyword evidence="2" id="KW-0472">Membrane</keyword>
<proteinExistence type="predicted"/>
<feature type="transmembrane region" description="Helical" evidence="2">
    <location>
        <begin position="43"/>
        <end position="64"/>
    </location>
</feature>
<dbReference type="OrthoDB" id="1819761at2"/>
<comment type="caution">
    <text evidence="3">The sequence shown here is derived from an EMBL/GenBank/DDBJ whole genome shotgun (WGS) entry which is preliminary data.</text>
</comment>
<evidence type="ECO:0000313" key="4">
    <source>
        <dbReference type="Proteomes" id="UP000019365"/>
    </source>
</evidence>
<dbReference type="AlphaFoldDB" id="W7UR12"/>
<gene>
    <name evidence="3" type="ORF">RF007C_09335</name>
</gene>
<feature type="compositionally biased region" description="Low complexity" evidence="1">
    <location>
        <begin position="154"/>
        <end position="167"/>
    </location>
</feature>
<dbReference type="EMBL" id="ATAX01000023">
    <property type="protein sequence ID" value="EWM53904.1"/>
    <property type="molecule type" value="Genomic_DNA"/>
</dbReference>
<keyword evidence="2" id="KW-1133">Transmembrane helix</keyword>
<dbReference type="PATRIC" id="fig|1341157.4.peg.1549"/>
<evidence type="ECO:0000256" key="2">
    <source>
        <dbReference type="SAM" id="Phobius"/>
    </source>
</evidence>
<protein>
    <submittedName>
        <fullName evidence="3">Uncharacterized protein</fullName>
    </submittedName>
</protein>
<sequence length="394" mass="43629">MTDKEIKKLTEAFGIPEPDRKKEFSAEFLMRSTEKKHKPLMPLILRFAAIPAMLAVITGVILLMPKNKLNFEHDNNNIPLVTQTSSATDITVTTTRTNETVTQKSVTTTTAATSKNELSVSTTASSEITAASTTSTRRSGRQTNKTTTFLRPASTLSSTRQTTTTHTQIAKQEESSSSTTSSGNNEQGNSVERNGRDLTVSPDTQYDVRDNIIRRERLMESDSNAGPDFAGVVDPTPSKPIDQNLQVLFDNSYNVVLAKIEKIVYTSIDGEILTAENIIIERSYKGDLAPEDKITVYMNGGYMPAEEFISYYPDYSINDSENFSILDNSSHITNHSEGSSFLFFIKKGTGNLPNGVYRTSLNDGNSVFVFDNGFYYSLGSRGFSFTSEELEKLY</sequence>
<organism evidence="3 4">
    <name type="scientific">Ruminococcus flavefaciens 007c</name>
    <dbReference type="NCBI Taxonomy" id="1341157"/>
    <lineage>
        <taxon>Bacteria</taxon>
        <taxon>Bacillati</taxon>
        <taxon>Bacillota</taxon>
        <taxon>Clostridia</taxon>
        <taxon>Eubacteriales</taxon>
        <taxon>Oscillospiraceae</taxon>
        <taxon>Ruminococcus</taxon>
    </lineage>
</organism>
<evidence type="ECO:0000313" key="3">
    <source>
        <dbReference type="EMBL" id="EWM53904.1"/>
    </source>
</evidence>
<dbReference type="Proteomes" id="UP000019365">
    <property type="component" value="Unassembled WGS sequence"/>
</dbReference>
<dbReference type="eggNOG" id="ENOG5033G36">
    <property type="taxonomic scope" value="Bacteria"/>
</dbReference>